<evidence type="ECO:0000256" key="29">
    <source>
        <dbReference type="PROSITE-ProRule" id="PRU01206"/>
    </source>
</evidence>
<name>A0A195CM24_9HYME</name>
<evidence type="ECO:0000256" key="18">
    <source>
        <dbReference type="ARBA" id="ARBA00022842"/>
    </source>
</evidence>
<keyword evidence="12" id="KW-0479">Metal-binding</keyword>
<comment type="similarity">
    <text evidence="5">Belongs to the protein kinase superfamily. AGC Ser/Thr protein kinase family.</text>
</comment>
<keyword evidence="21" id="KW-0206">Cytoskeleton</keyword>
<dbReference type="Pfam" id="PF00069">
    <property type="entry name" value="Pkinase"/>
    <property type="match status" value="1"/>
</dbReference>
<gene>
    <name evidence="38" type="ORF">ALC62_07437</name>
</gene>
<dbReference type="PROSITE" id="PS51859">
    <property type="entry name" value="RHO_BD"/>
    <property type="match status" value="1"/>
</dbReference>
<keyword evidence="7" id="KW-1003">Cell membrane</keyword>
<evidence type="ECO:0000256" key="15">
    <source>
        <dbReference type="ARBA" id="ARBA00022777"/>
    </source>
</evidence>
<evidence type="ECO:0000256" key="5">
    <source>
        <dbReference type="ARBA" id="ARBA00009903"/>
    </source>
</evidence>
<dbReference type="PANTHER" id="PTHR22988:SF73">
    <property type="entry name" value="RHO-ASSOCIATED PROTEIN KINASE"/>
    <property type="match status" value="1"/>
</dbReference>
<keyword evidence="18" id="KW-0460">Magnesium</keyword>
<evidence type="ECO:0000259" key="37">
    <source>
        <dbReference type="PROSITE" id="PS51859"/>
    </source>
</evidence>
<keyword evidence="11" id="KW-0808">Transferase</keyword>
<evidence type="ECO:0000259" key="34">
    <source>
        <dbReference type="PROSITE" id="PS50011"/>
    </source>
</evidence>
<dbReference type="PROSITE" id="PS00108">
    <property type="entry name" value="PROTEIN_KINASE_ST"/>
    <property type="match status" value="1"/>
</dbReference>
<dbReference type="PROSITE" id="PS00107">
    <property type="entry name" value="PROTEIN_KINASE_ATP"/>
    <property type="match status" value="1"/>
</dbReference>
<comment type="subunit">
    <text evidence="25">Interacts with rho-1.</text>
</comment>
<evidence type="ECO:0000256" key="3">
    <source>
        <dbReference type="ARBA" id="ARBA00004245"/>
    </source>
</evidence>
<evidence type="ECO:0000256" key="30">
    <source>
        <dbReference type="PROSITE-ProRule" id="PRU10141"/>
    </source>
</evidence>
<evidence type="ECO:0000256" key="12">
    <source>
        <dbReference type="ARBA" id="ARBA00022723"/>
    </source>
</evidence>
<dbReference type="GO" id="GO:0007266">
    <property type="term" value="P:Rho protein signal transduction"/>
    <property type="evidence" value="ECO:0007669"/>
    <property type="project" value="UniProtKB-UniRule"/>
</dbReference>
<dbReference type="Gene3D" id="1.20.5.340">
    <property type="match status" value="1"/>
</dbReference>
<feature type="coiled-coil region" evidence="31">
    <location>
        <begin position="592"/>
        <end position="626"/>
    </location>
</feature>
<keyword evidence="13 30" id="KW-0547">Nucleotide-binding</keyword>
<comment type="cofactor">
    <cofactor evidence="1">
        <name>Mg(2+)</name>
        <dbReference type="ChEBI" id="CHEBI:18420"/>
    </cofactor>
</comment>
<evidence type="ECO:0000256" key="23">
    <source>
        <dbReference type="ARBA" id="ARBA00048679"/>
    </source>
</evidence>
<evidence type="ECO:0000256" key="11">
    <source>
        <dbReference type="ARBA" id="ARBA00022679"/>
    </source>
</evidence>
<evidence type="ECO:0000256" key="22">
    <source>
        <dbReference type="ARBA" id="ARBA00047899"/>
    </source>
</evidence>
<evidence type="ECO:0000256" key="17">
    <source>
        <dbReference type="ARBA" id="ARBA00022840"/>
    </source>
</evidence>
<dbReference type="SUPFAM" id="SSF57889">
    <property type="entry name" value="Cysteine-rich domain"/>
    <property type="match status" value="1"/>
</dbReference>
<dbReference type="InterPro" id="IPR000719">
    <property type="entry name" value="Prot_kinase_dom"/>
</dbReference>
<keyword evidence="9" id="KW-0723">Serine/threonine-protein kinase</keyword>
<dbReference type="EC" id="2.7.11.1" evidence="6"/>
<dbReference type="FunFam" id="1.10.510.10:FF:000047">
    <property type="entry name" value="Rho-associated protein kinase 1"/>
    <property type="match status" value="1"/>
</dbReference>
<dbReference type="CDD" id="cd20813">
    <property type="entry name" value="C1_ROCK"/>
    <property type="match status" value="1"/>
</dbReference>
<evidence type="ECO:0000256" key="4">
    <source>
        <dbReference type="ARBA" id="ARBA00004626"/>
    </source>
</evidence>
<dbReference type="InterPro" id="IPR001849">
    <property type="entry name" value="PH_domain"/>
</dbReference>
<protein>
    <recommendedName>
        <fullName evidence="26">Rho-associated protein kinase let-502</fullName>
        <ecNumber evidence="6">2.7.11.1</ecNumber>
    </recommendedName>
    <alternativeName>
        <fullName evidence="27">Lethal protein 502</fullName>
    </alternativeName>
    <alternativeName>
        <fullName evidence="28">Rho-binding kinase let-502</fullName>
    </alternativeName>
</protein>
<keyword evidence="15 38" id="KW-0418">Kinase</keyword>
<dbReference type="Gene3D" id="1.10.510.10">
    <property type="entry name" value="Transferase(Phosphotransferase) domain 1"/>
    <property type="match status" value="1"/>
</dbReference>
<dbReference type="InterPro" id="IPR046349">
    <property type="entry name" value="C1-like_sf"/>
</dbReference>
<dbReference type="FunFam" id="2.30.29.30:FF:000308">
    <property type="entry name" value="Rho-associated protein kinase 1"/>
    <property type="match status" value="1"/>
</dbReference>
<dbReference type="Pfam" id="PF00433">
    <property type="entry name" value="Pkinase_C"/>
    <property type="match status" value="1"/>
</dbReference>
<comment type="function">
    <text evidence="24">Negatively regulates mel-11 to relieve the inhibition of mlc-4, allowing contraction of the circumferentially oriented microfilaments in epidermal cells and thereby regulating myosin II contractility during spermathecal contraction, cleavage furrow contraction in early embryos, and embryonic elongation and morphogenesis. Required for P-cell migration. May also play a role in oocyte cellularization.</text>
</comment>
<dbReference type="STRING" id="456900.A0A195CM24"/>
<evidence type="ECO:0000256" key="31">
    <source>
        <dbReference type="SAM" id="Coils"/>
    </source>
</evidence>
<dbReference type="GO" id="GO:0031267">
    <property type="term" value="F:small GTPase binding"/>
    <property type="evidence" value="ECO:0007669"/>
    <property type="project" value="InterPro"/>
</dbReference>
<dbReference type="SMART" id="SM00233">
    <property type="entry name" value="PH"/>
    <property type="match status" value="1"/>
</dbReference>
<evidence type="ECO:0000256" key="8">
    <source>
        <dbReference type="ARBA" id="ARBA00022490"/>
    </source>
</evidence>
<dbReference type="CDD" id="cd01242">
    <property type="entry name" value="PH_ROCK"/>
    <property type="match status" value="1"/>
</dbReference>
<dbReference type="GO" id="GO:0005737">
    <property type="term" value="C:cytoplasm"/>
    <property type="evidence" value="ECO:0007669"/>
    <property type="project" value="TreeGrafter"/>
</dbReference>
<evidence type="ECO:0000256" key="2">
    <source>
        <dbReference type="ARBA" id="ARBA00004236"/>
    </source>
</evidence>
<dbReference type="InterPro" id="IPR002219">
    <property type="entry name" value="PKC_DAG/PE"/>
</dbReference>
<feature type="domain" description="AGC-kinase C-terminal" evidence="36">
    <location>
        <begin position="341"/>
        <end position="411"/>
    </location>
</feature>
<dbReference type="PANTHER" id="PTHR22988">
    <property type="entry name" value="MYOTONIC DYSTROPHY S/T KINASE-RELATED"/>
    <property type="match status" value="1"/>
</dbReference>
<evidence type="ECO:0000256" key="28">
    <source>
        <dbReference type="ARBA" id="ARBA00082807"/>
    </source>
</evidence>
<evidence type="ECO:0000259" key="36">
    <source>
        <dbReference type="PROSITE" id="PS51285"/>
    </source>
</evidence>
<dbReference type="SUPFAM" id="SSF50729">
    <property type="entry name" value="PH domain-like"/>
    <property type="match status" value="1"/>
</dbReference>
<feature type="compositionally biased region" description="Low complexity" evidence="32">
    <location>
        <begin position="965"/>
        <end position="977"/>
    </location>
</feature>
<dbReference type="CDD" id="cd22250">
    <property type="entry name" value="ROCK_SBD"/>
    <property type="match status" value="1"/>
</dbReference>
<dbReference type="InterPro" id="IPR050839">
    <property type="entry name" value="Rho-assoc_Ser/Thr_Kinase"/>
</dbReference>
<dbReference type="GO" id="GO:0072518">
    <property type="term" value="F:Rho-dependent protein serine/threonine kinase activity"/>
    <property type="evidence" value="ECO:0007669"/>
    <property type="project" value="TreeGrafter"/>
</dbReference>
<dbReference type="GO" id="GO:0000281">
    <property type="term" value="P:mitotic cytokinesis"/>
    <property type="evidence" value="ECO:0007669"/>
    <property type="project" value="TreeGrafter"/>
</dbReference>
<dbReference type="SUPFAM" id="SSF56112">
    <property type="entry name" value="Protein kinase-like (PK-like)"/>
    <property type="match status" value="1"/>
</dbReference>
<feature type="domain" description="Protein kinase" evidence="34">
    <location>
        <begin position="78"/>
        <end position="340"/>
    </location>
</feature>
<keyword evidence="16" id="KW-0862">Zinc</keyword>
<dbReference type="GO" id="GO:0048598">
    <property type="term" value="P:embryonic morphogenesis"/>
    <property type="evidence" value="ECO:0007669"/>
    <property type="project" value="TreeGrafter"/>
</dbReference>
<dbReference type="Pfam" id="PF08912">
    <property type="entry name" value="Rho_Binding"/>
    <property type="match status" value="1"/>
</dbReference>
<comment type="subcellular location">
    <subcellularLocation>
        <location evidence="2">Cell membrane</location>
    </subcellularLocation>
    <subcellularLocation>
        <location evidence="4">Cleavage furrow</location>
    </subcellularLocation>
    <subcellularLocation>
        <location evidence="3">Cytoplasm</location>
        <location evidence="3">Cytoskeleton</location>
    </subcellularLocation>
</comment>
<dbReference type="Gene3D" id="1.20.5.730">
    <property type="entry name" value="Single helix bin"/>
    <property type="match status" value="1"/>
</dbReference>
<dbReference type="GO" id="GO:0005856">
    <property type="term" value="C:cytoskeleton"/>
    <property type="evidence" value="ECO:0007669"/>
    <property type="project" value="UniProtKB-SubCell"/>
</dbReference>
<dbReference type="InterPro" id="IPR015008">
    <property type="entry name" value="ROCK_Rho-bd_dom"/>
</dbReference>
<comment type="catalytic activity">
    <reaction evidence="23">
        <text>L-seryl-[protein] + ATP = O-phospho-L-seryl-[protein] + ADP + H(+)</text>
        <dbReference type="Rhea" id="RHEA:17989"/>
        <dbReference type="Rhea" id="RHEA-COMP:9863"/>
        <dbReference type="Rhea" id="RHEA-COMP:11604"/>
        <dbReference type="ChEBI" id="CHEBI:15378"/>
        <dbReference type="ChEBI" id="CHEBI:29999"/>
        <dbReference type="ChEBI" id="CHEBI:30616"/>
        <dbReference type="ChEBI" id="CHEBI:83421"/>
        <dbReference type="ChEBI" id="CHEBI:456216"/>
        <dbReference type="EC" id="2.7.11.1"/>
    </reaction>
</comment>
<dbReference type="InterPro" id="IPR017441">
    <property type="entry name" value="Protein_kinase_ATP_BS"/>
</dbReference>
<feature type="region of interest" description="Disordered" evidence="32">
    <location>
        <begin position="962"/>
        <end position="984"/>
    </location>
</feature>
<feature type="region of interest" description="Disordered" evidence="32">
    <location>
        <begin position="1162"/>
        <end position="1184"/>
    </location>
</feature>
<dbReference type="SMART" id="SM00220">
    <property type="entry name" value="S_TKc"/>
    <property type="match status" value="1"/>
</dbReference>
<organism evidence="38 39">
    <name type="scientific">Cyphomyrmex costatus</name>
    <dbReference type="NCBI Taxonomy" id="456900"/>
    <lineage>
        <taxon>Eukaryota</taxon>
        <taxon>Metazoa</taxon>
        <taxon>Ecdysozoa</taxon>
        <taxon>Arthropoda</taxon>
        <taxon>Hexapoda</taxon>
        <taxon>Insecta</taxon>
        <taxon>Pterygota</taxon>
        <taxon>Neoptera</taxon>
        <taxon>Endopterygota</taxon>
        <taxon>Hymenoptera</taxon>
        <taxon>Apocrita</taxon>
        <taxon>Aculeata</taxon>
        <taxon>Formicoidea</taxon>
        <taxon>Formicidae</taxon>
        <taxon>Myrmicinae</taxon>
        <taxon>Cyphomyrmex</taxon>
    </lineage>
</organism>
<dbReference type="InterPro" id="IPR011009">
    <property type="entry name" value="Kinase-like_dom_sf"/>
</dbReference>
<feature type="compositionally biased region" description="Acidic residues" evidence="32">
    <location>
        <begin position="362"/>
        <end position="380"/>
    </location>
</feature>
<dbReference type="CDD" id="cd05596">
    <property type="entry name" value="STKc_ROCK"/>
    <property type="match status" value="1"/>
</dbReference>
<evidence type="ECO:0000256" key="25">
    <source>
        <dbReference type="ARBA" id="ARBA00065158"/>
    </source>
</evidence>
<keyword evidence="14" id="KW-0863">Zinc-finger</keyword>
<reference evidence="38 39" key="1">
    <citation type="submission" date="2016-03" db="EMBL/GenBank/DDBJ databases">
        <title>Cyphomyrmex costatus WGS genome.</title>
        <authorList>
            <person name="Nygaard S."/>
            <person name="Hu H."/>
            <person name="Boomsma J."/>
            <person name="Zhang G."/>
        </authorList>
    </citation>
    <scope>NUCLEOTIDE SEQUENCE [LARGE SCALE GENOMIC DNA]</scope>
    <source>
        <strain evidence="38">MS0001</strain>
        <tissue evidence="38">Whole body</tissue>
    </source>
</reference>
<feature type="region of interest" description="Disordered" evidence="32">
    <location>
        <begin position="360"/>
        <end position="382"/>
    </location>
</feature>
<evidence type="ECO:0000256" key="9">
    <source>
        <dbReference type="ARBA" id="ARBA00022527"/>
    </source>
</evidence>
<evidence type="ECO:0000256" key="7">
    <source>
        <dbReference type="ARBA" id="ARBA00022475"/>
    </source>
</evidence>
<evidence type="ECO:0000256" key="21">
    <source>
        <dbReference type="ARBA" id="ARBA00023212"/>
    </source>
</evidence>
<dbReference type="GO" id="GO:0005524">
    <property type="term" value="F:ATP binding"/>
    <property type="evidence" value="ECO:0007669"/>
    <property type="project" value="UniProtKB-UniRule"/>
</dbReference>
<evidence type="ECO:0000256" key="6">
    <source>
        <dbReference type="ARBA" id="ARBA00012513"/>
    </source>
</evidence>
<feature type="domain" description="RhoBD" evidence="37">
    <location>
        <begin position="900"/>
        <end position="964"/>
    </location>
</feature>
<proteinExistence type="inferred from homology"/>
<evidence type="ECO:0000256" key="1">
    <source>
        <dbReference type="ARBA" id="ARBA00001946"/>
    </source>
</evidence>
<dbReference type="PROSITE" id="PS50011">
    <property type="entry name" value="PROTEIN_KINASE_DOM"/>
    <property type="match status" value="1"/>
</dbReference>
<evidence type="ECO:0000256" key="20">
    <source>
        <dbReference type="ARBA" id="ARBA00023136"/>
    </source>
</evidence>
<dbReference type="GO" id="GO:0030866">
    <property type="term" value="P:cortical actin cytoskeleton organization"/>
    <property type="evidence" value="ECO:0007669"/>
    <property type="project" value="TreeGrafter"/>
</dbReference>
<dbReference type="SUPFAM" id="SSF103652">
    <property type="entry name" value="G protein-binding domain"/>
    <property type="match status" value="1"/>
</dbReference>
<dbReference type="SMART" id="SM00109">
    <property type="entry name" value="C1"/>
    <property type="match status" value="1"/>
</dbReference>
<comment type="catalytic activity">
    <reaction evidence="22">
        <text>L-threonyl-[protein] + ATP = O-phospho-L-threonyl-[protein] + ADP + H(+)</text>
        <dbReference type="Rhea" id="RHEA:46608"/>
        <dbReference type="Rhea" id="RHEA-COMP:11060"/>
        <dbReference type="Rhea" id="RHEA-COMP:11605"/>
        <dbReference type="ChEBI" id="CHEBI:15378"/>
        <dbReference type="ChEBI" id="CHEBI:30013"/>
        <dbReference type="ChEBI" id="CHEBI:30616"/>
        <dbReference type="ChEBI" id="CHEBI:61977"/>
        <dbReference type="ChEBI" id="CHEBI:456216"/>
        <dbReference type="EC" id="2.7.11.1"/>
    </reaction>
</comment>
<dbReference type="Gene3D" id="3.30.200.20">
    <property type="entry name" value="Phosphorylase Kinase, domain 1"/>
    <property type="match status" value="1"/>
</dbReference>
<feature type="binding site" evidence="30">
    <location>
        <position position="107"/>
    </location>
    <ligand>
        <name>ATP</name>
        <dbReference type="ChEBI" id="CHEBI:30616"/>
    </ligand>
</feature>
<evidence type="ECO:0000313" key="39">
    <source>
        <dbReference type="Proteomes" id="UP000078542"/>
    </source>
</evidence>
<evidence type="ECO:0000256" key="14">
    <source>
        <dbReference type="ARBA" id="ARBA00022771"/>
    </source>
</evidence>
<evidence type="ECO:0000256" key="13">
    <source>
        <dbReference type="ARBA" id="ARBA00022741"/>
    </source>
</evidence>
<keyword evidence="10" id="KW-0597">Phosphoprotein</keyword>
<evidence type="ECO:0000256" key="24">
    <source>
        <dbReference type="ARBA" id="ARBA00053856"/>
    </source>
</evidence>
<sequence>MDTVCDEDRRRRLWALEERIKDPRSVTNIDCLLDTVQALVTDCDHASVKRMKNIEAYMNRYDSVAQEIYKMRMRMDDFTLIKVIGRGAFGEVQLVRHKSTQKVYAMKLLSKFEMIKRSDSAFFWEERDIMAHANSPWIVQLHFAFQDQKYLYMVMDYMPGGDLVNLMSNYEVPEKWAKFYCAEVVLALDAIHNMGFVHRDVKPDNMLLDRHGHLKLADFGTCMRMDVDGLVRSDTAVGTPDYISPEVLQSQGGEGVYGRECDWWSVGVFLYEMLFGDTPFFADSLVGTYSKIMDHRNSLYFPQNVEISHSAKNLICGFLTDRTKRLGRNGVDEIKSHPFFKNDQWTFDNLRECVPPVVPELSGDDDTSNFDDVDKEDGPEESFPVPKAFSGNHLPFIGFTYSGDYQLMVSYGKESVDGLENHVNNGTTDDIKISQHNYKEAQRRVEHETETRRKAESLLVEVKKKFDEEQTRRARDASNSQQTSERVTTLEKQIKEMQCKLERETETVTRLRKQATEITVARQAAEQMANELQVARAQLQAQRDNLQQEVAGLQGQLSKERSSRSQASLLTAELETRLSTLHLELERSHEKEEKATLDNRQLTERVSALEKEAASLTLELKAAQARYNQEVMAHQETERSRILSKEEANLEVVKGQKNGIFKALQVKLNEEKSGRQRAELLAQEKERQTSMLSVDYRQIQQRLQKLEGEHRQEMEKAKVLQGQVEQEQQKRNVLQTELGQQTSEAGRLRAREQQLVGEVAQLREAKRQIEEELHHLKTQRNVDQLQTKELQEQLEAEAYFSTLYKTQTQELREELDEKIRLQQELEEERSSLVHQLQLSLARGDSEALARSIAEETVADLEKERTMKELEYKDGVTKHHQELSSKEQIINRLKENESEFKKSVDQTLKEKEDLSKRYKELQEQLGKAQSNVEEIDKLSSKLKTEQLLKQQAVNKLAEIMNRKDLSSSGKNKNKASAADLRKKEKDCRRLQQELTQEREKYGQLAAKWQKDLQDLQAQLVEENQAKLRLQMELDSKDSEIETLQMKIASLNSETASVSSIENDDGEDSVLSEHGTMRLEGWLNVPNKQNIKRHGWKKQYVVVSSKKIIFYNSENDKMNADPVLILDLNKVFHVRSVTQGDVIRANAKDIPRIFQLLYAGEGEARRPGDEGNTLPGVDLPQLTDKPGTQSLKGHEFVSISYHMPTTCEVCSKQLWHMFRPSPALECRRCRIKVHKEHLDKKEDAIAPCKLHYDPNSARELLLLAANPEDQKYWVSRLSRRVQKCGYKANSHVDGTGQRVSPRESTRSTLKPYLSVQQRSATLPANASMGK</sequence>
<feature type="compositionally biased region" description="Basic and acidic residues" evidence="32">
    <location>
        <begin position="467"/>
        <end position="476"/>
    </location>
</feature>
<keyword evidence="8" id="KW-0963">Cytoplasm</keyword>
<dbReference type="Proteomes" id="UP000078542">
    <property type="component" value="Unassembled WGS sequence"/>
</dbReference>
<evidence type="ECO:0000259" key="35">
    <source>
        <dbReference type="PROSITE" id="PS50081"/>
    </source>
</evidence>
<evidence type="ECO:0000256" key="27">
    <source>
        <dbReference type="ARBA" id="ARBA00079005"/>
    </source>
</evidence>
<dbReference type="PROSITE" id="PS50081">
    <property type="entry name" value="ZF_DAG_PE_2"/>
    <property type="match status" value="1"/>
</dbReference>
<dbReference type="InterPro" id="IPR000961">
    <property type="entry name" value="AGC-kinase_C"/>
</dbReference>
<dbReference type="InterPro" id="IPR057529">
    <property type="entry name" value="MRCK/ROCK_PH"/>
</dbReference>
<evidence type="ECO:0000259" key="33">
    <source>
        <dbReference type="PROSITE" id="PS50003"/>
    </source>
</evidence>
<dbReference type="GO" id="GO:0008270">
    <property type="term" value="F:zinc ion binding"/>
    <property type="evidence" value="ECO:0007669"/>
    <property type="project" value="UniProtKB-KW"/>
</dbReference>
<dbReference type="InterPro" id="IPR011993">
    <property type="entry name" value="PH-like_dom_sf"/>
</dbReference>
<feature type="coiled-coil region" evidence="31">
    <location>
        <begin position="668"/>
        <end position="937"/>
    </location>
</feature>
<evidence type="ECO:0000256" key="10">
    <source>
        <dbReference type="ARBA" id="ARBA00022553"/>
    </source>
</evidence>
<dbReference type="Gene3D" id="2.30.29.30">
    <property type="entry name" value="Pleckstrin-homology domain (PH domain)/Phosphotyrosine-binding domain (PTB)"/>
    <property type="match status" value="1"/>
</dbReference>
<keyword evidence="39" id="KW-1185">Reference proteome</keyword>
<dbReference type="FunFam" id="3.30.200.20:FF:000072">
    <property type="entry name" value="Rho-associated protein kinase 2"/>
    <property type="match status" value="1"/>
</dbReference>
<dbReference type="PROSITE" id="PS51285">
    <property type="entry name" value="AGC_KINASE_CTER"/>
    <property type="match status" value="1"/>
</dbReference>
<keyword evidence="19 29" id="KW-0175">Coiled coil</keyword>
<dbReference type="GO" id="GO:1901888">
    <property type="term" value="P:regulation of cell junction assembly"/>
    <property type="evidence" value="ECO:0007669"/>
    <property type="project" value="TreeGrafter"/>
</dbReference>
<feature type="domain" description="PH" evidence="33">
    <location>
        <begin position="1074"/>
        <end position="1280"/>
    </location>
</feature>
<evidence type="ECO:0000256" key="32">
    <source>
        <dbReference type="SAM" id="MobiDB-lite"/>
    </source>
</evidence>
<feature type="domain" description="Phorbol-ester/DAG-type" evidence="35">
    <location>
        <begin position="1191"/>
        <end position="1246"/>
    </location>
</feature>
<evidence type="ECO:0000256" key="26">
    <source>
        <dbReference type="ARBA" id="ARBA00068946"/>
    </source>
</evidence>
<accession>A0A195CM24</accession>
<keyword evidence="20" id="KW-0472">Membrane</keyword>
<dbReference type="GO" id="GO:0032154">
    <property type="term" value="C:cleavage furrow"/>
    <property type="evidence" value="ECO:0007669"/>
    <property type="project" value="UniProtKB-SubCell"/>
</dbReference>
<keyword evidence="17 30" id="KW-0067">ATP-binding</keyword>
<dbReference type="InterPro" id="IPR008271">
    <property type="entry name" value="Ser/Thr_kinase_AS"/>
</dbReference>
<feature type="compositionally biased region" description="Polar residues" evidence="32">
    <location>
        <begin position="477"/>
        <end position="487"/>
    </location>
</feature>
<dbReference type="Pfam" id="PF25346">
    <property type="entry name" value="PH_MRCK"/>
    <property type="match status" value="1"/>
</dbReference>
<dbReference type="GO" id="GO:0031032">
    <property type="term" value="P:actomyosin structure organization"/>
    <property type="evidence" value="ECO:0007669"/>
    <property type="project" value="TreeGrafter"/>
</dbReference>
<evidence type="ECO:0000256" key="16">
    <source>
        <dbReference type="ARBA" id="ARBA00022833"/>
    </source>
</evidence>
<feature type="region of interest" description="Disordered" evidence="32">
    <location>
        <begin position="467"/>
        <end position="489"/>
    </location>
</feature>
<dbReference type="Gene3D" id="3.30.60.20">
    <property type="match status" value="1"/>
</dbReference>
<evidence type="ECO:0000313" key="38">
    <source>
        <dbReference type="EMBL" id="KYN01758.1"/>
    </source>
</evidence>
<dbReference type="FunFam" id="3.30.60.20:FF:000036">
    <property type="entry name" value="Rho-associated protein kinase 1"/>
    <property type="match status" value="1"/>
</dbReference>
<dbReference type="InterPro" id="IPR017892">
    <property type="entry name" value="Pkinase_C"/>
</dbReference>
<dbReference type="PROSITE" id="PS50003">
    <property type="entry name" value="PH_DOMAIN"/>
    <property type="match status" value="1"/>
</dbReference>
<dbReference type="EMBL" id="KQ977580">
    <property type="protein sequence ID" value="KYN01758.1"/>
    <property type="molecule type" value="Genomic_DNA"/>
</dbReference>
<evidence type="ECO:0000256" key="19">
    <source>
        <dbReference type="ARBA" id="ARBA00023054"/>
    </source>
</evidence>
<dbReference type="SMART" id="SM00133">
    <property type="entry name" value="S_TK_X"/>
    <property type="match status" value="1"/>
</dbReference>